<feature type="chain" id="PRO_5047329733" description="Lipocalin-like domain-containing protein" evidence="1">
    <location>
        <begin position="20"/>
        <end position="139"/>
    </location>
</feature>
<sequence length="139" mass="15627">MIKYLVYTCCLAAALTACSSGKTDKLLKHKKWKVYDVAVPPSDPYNNDQITQSKDLKNGYYSDAYYQFLDNGLFIATIAGVPDSGRYELLSNGKIISITSSNGSRNAEHLVEVQKLDENNFDMKVASGDYHFILRTRKQ</sequence>
<evidence type="ECO:0000313" key="3">
    <source>
        <dbReference type="Proteomes" id="UP000679126"/>
    </source>
</evidence>
<accession>A0ABS3YG74</accession>
<protein>
    <recommendedName>
        <fullName evidence="4">Lipocalin-like domain-containing protein</fullName>
    </recommendedName>
</protein>
<keyword evidence="3" id="KW-1185">Reference proteome</keyword>
<evidence type="ECO:0000256" key="1">
    <source>
        <dbReference type="SAM" id="SignalP"/>
    </source>
</evidence>
<evidence type="ECO:0008006" key="4">
    <source>
        <dbReference type="Google" id="ProtNLM"/>
    </source>
</evidence>
<evidence type="ECO:0000313" key="2">
    <source>
        <dbReference type="EMBL" id="MBO9153682.1"/>
    </source>
</evidence>
<dbReference type="PROSITE" id="PS51257">
    <property type="entry name" value="PROKAR_LIPOPROTEIN"/>
    <property type="match status" value="1"/>
</dbReference>
<dbReference type="RefSeq" id="WP_209146745.1">
    <property type="nucleotide sequence ID" value="NZ_JAGHKP010000003.1"/>
</dbReference>
<dbReference type="EMBL" id="JAGHKP010000003">
    <property type="protein sequence ID" value="MBO9153682.1"/>
    <property type="molecule type" value="Genomic_DNA"/>
</dbReference>
<name>A0ABS3YG74_9BACT</name>
<comment type="caution">
    <text evidence="2">The sequence shown here is derived from an EMBL/GenBank/DDBJ whole genome shotgun (WGS) entry which is preliminary data.</text>
</comment>
<proteinExistence type="predicted"/>
<feature type="signal peptide" evidence="1">
    <location>
        <begin position="1"/>
        <end position="19"/>
    </location>
</feature>
<gene>
    <name evidence="2" type="ORF">J7I43_15745</name>
</gene>
<organism evidence="2 3">
    <name type="scientific">Chitinophaga chungangae</name>
    <dbReference type="NCBI Taxonomy" id="2821488"/>
    <lineage>
        <taxon>Bacteria</taxon>
        <taxon>Pseudomonadati</taxon>
        <taxon>Bacteroidota</taxon>
        <taxon>Chitinophagia</taxon>
        <taxon>Chitinophagales</taxon>
        <taxon>Chitinophagaceae</taxon>
        <taxon>Chitinophaga</taxon>
    </lineage>
</organism>
<reference evidence="3" key="1">
    <citation type="submission" date="2021-03" db="EMBL/GenBank/DDBJ databases">
        <title>Assistant Professor.</title>
        <authorList>
            <person name="Huq M.A."/>
        </authorList>
    </citation>
    <scope>NUCLEOTIDE SEQUENCE [LARGE SCALE GENOMIC DNA]</scope>
    <source>
        <strain evidence="3">MAH-28</strain>
    </source>
</reference>
<dbReference type="Proteomes" id="UP000679126">
    <property type="component" value="Unassembled WGS sequence"/>
</dbReference>
<keyword evidence="1" id="KW-0732">Signal</keyword>